<name>A0A914WLQ1_9BILA</name>
<dbReference type="PRINTS" id="PR00385">
    <property type="entry name" value="P450"/>
</dbReference>
<dbReference type="WBParaSite" id="PSAMB.scaffold4402size14764.g24196.t1">
    <property type="protein sequence ID" value="PSAMB.scaffold4402size14764.g24196.t1"/>
    <property type="gene ID" value="PSAMB.scaffold4402size14764.g24196"/>
</dbReference>
<dbReference type="FunFam" id="1.10.630.10:FF:000036">
    <property type="entry name" value="CYtochrome P450 family"/>
    <property type="match status" value="1"/>
</dbReference>
<dbReference type="Pfam" id="PF00067">
    <property type="entry name" value="p450"/>
    <property type="match status" value="1"/>
</dbReference>
<proteinExistence type="inferred from homology"/>
<dbReference type="PANTHER" id="PTHR24300:SF338">
    <property type="entry name" value="CYTOCHROME P450 CYP36A1-RELATED"/>
    <property type="match status" value="1"/>
</dbReference>
<keyword evidence="3 7" id="KW-0479">Metal-binding</keyword>
<dbReference type="InterPro" id="IPR050182">
    <property type="entry name" value="Cytochrome_P450_fam2"/>
</dbReference>
<dbReference type="Gene3D" id="1.10.630.10">
    <property type="entry name" value="Cytochrome P450"/>
    <property type="match status" value="1"/>
</dbReference>
<evidence type="ECO:0000256" key="2">
    <source>
        <dbReference type="ARBA" id="ARBA00010617"/>
    </source>
</evidence>
<protein>
    <submittedName>
        <fullName evidence="10">Cytochrome P450</fullName>
    </submittedName>
</protein>
<evidence type="ECO:0000256" key="7">
    <source>
        <dbReference type="PIRSR" id="PIRSR602401-1"/>
    </source>
</evidence>
<dbReference type="AlphaFoldDB" id="A0A914WLQ1"/>
<dbReference type="InterPro" id="IPR036396">
    <property type="entry name" value="Cyt_P450_sf"/>
</dbReference>
<dbReference type="GO" id="GO:0005506">
    <property type="term" value="F:iron ion binding"/>
    <property type="evidence" value="ECO:0007669"/>
    <property type="project" value="InterPro"/>
</dbReference>
<keyword evidence="4 8" id="KW-0560">Oxidoreductase</keyword>
<sequence>MLVGLVIGLLIAYYLYRELYGKRKNLPPGPRPWPVVGNLLQLDQLYPEKTLFDWGKKYGPVFTMWLPLPMLVVNDYDLMKETFLRQGDTFAGRPDLFITRALLKGNYGLFFTNGKMWRENRRFSLHALRDFGIGRNTLQPQIMDQALQMIDLLHNSAGEPITLLEPFTFGVANVINVLAFGYTWKVGDPEMLRFMNLFEEFSVLFQHPSIMLLESYPWLRHFEPPLPIGFKRLNEVNDAIYKFILDDIEKHKKTFNENEPPRDYTDAYLLEMRKRQKEGEGDLFTEWQMITAIGDLWGAGFATTVATLRFAIIYLLNNPLVQQKLQEEMDRVIGNENELTMDDQKRLPYLCATIQEIQRVANIIPISVQHTVTEDVVIGGFLVPKDTQVIAQTPSLHIDEKLFDEPEKFMPERFIDEDGHFVKNDHVLPFSLGKRACMGESLARMELFLFLGTLIQRCDFRPEDGVTPPPIVIQPGFMHSPVPYKCIVLPRK</sequence>
<dbReference type="CDD" id="cd20617">
    <property type="entry name" value="CYP1_2-like"/>
    <property type="match status" value="1"/>
</dbReference>
<dbReference type="PROSITE" id="PS00086">
    <property type="entry name" value="CYTOCHROME_P450"/>
    <property type="match status" value="1"/>
</dbReference>
<dbReference type="GO" id="GO:0020037">
    <property type="term" value="F:heme binding"/>
    <property type="evidence" value="ECO:0007669"/>
    <property type="project" value="InterPro"/>
</dbReference>
<accession>A0A914WLQ1</accession>
<dbReference type="GO" id="GO:0005737">
    <property type="term" value="C:cytoplasm"/>
    <property type="evidence" value="ECO:0007669"/>
    <property type="project" value="TreeGrafter"/>
</dbReference>
<dbReference type="SUPFAM" id="SSF48264">
    <property type="entry name" value="Cytochrome P450"/>
    <property type="match status" value="1"/>
</dbReference>
<evidence type="ECO:0000256" key="8">
    <source>
        <dbReference type="RuleBase" id="RU000461"/>
    </source>
</evidence>
<dbReference type="PRINTS" id="PR00463">
    <property type="entry name" value="EP450I"/>
</dbReference>
<dbReference type="GO" id="GO:0016712">
    <property type="term" value="F:oxidoreductase activity, acting on paired donors, with incorporation or reduction of molecular oxygen, reduced flavin or flavoprotein as one donor, and incorporation of one atom of oxygen"/>
    <property type="evidence" value="ECO:0007669"/>
    <property type="project" value="TreeGrafter"/>
</dbReference>
<evidence type="ECO:0000313" key="10">
    <source>
        <dbReference type="WBParaSite" id="PSAMB.scaffold4402size14764.g24196.t1"/>
    </source>
</evidence>
<dbReference type="InterPro" id="IPR002401">
    <property type="entry name" value="Cyt_P450_E_grp-I"/>
</dbReference>
<feature type="binding site" description="axial binding residue" evidence="7">
    <location>
        <position position="437"/>
    </location>
    <ligand>
        <name>heme</name>
        <dbReference type="ChEBI" id="CHEBI:30413"/>
    </ligand>
    <ligandPart>
        <name>Fe</name>
        <dbReference type="ChEBI" id="CHEBI:18248"/>
    </ligandPart>
</feature>
<dbReference type="InterPro" id="IPR001128">
    <property type="entry name" value="Cyt_P450"/>
</dbReference>
<dbReference type="GO" id="GO:0006082">
    <property type="term" value="P:organic acid metabolic process"/>
    <property type="evidence" value="ECO:0007669"/>
    <property type="project" value="TreeGrafter"/>
</dbReference>
<dbReference type="PANTHER" id="PTHR24300">
    <property type="entry name" value="CYTOCHROME P450 508A4-RELATED"/>
    <property type="match status" value="1"/>
</dbReference>
<dbReference type="Proteomes" id="UP000887566">
    <property type="component" value="Unplaced"/>
</dbReference>
<evidence type="ECO:0000256" key="1">
    <source>
        <dbReference type="ARBA" id="ARBA00001971"/>
    </source>
</evidence>
<keyword evidence="9" id="KW-1185">Reference proteome</keyword>
<dbReference type="GO" id="GO:0006805">
    <property type="term" value="P:xenobiotic metabolic process"/>
    <property type="evidence" value="ECO:0007669"/>
    <property type="project" value="TreeGrafter"/>
</dbReference>
<keyword evidence="5 7" id="KW-0408">Iron</keyword>
<keyword evidence="6 8" id="KW-0503">Monooxygenase</keyword>
<evidence type="ECO:0000256" key="6">
    <source>
        <dbReference type="ARBA" id="ARBA00023033"/>
    </source>
</evidence>
<comment type="cofactor">
    <cofactor evidence="1 7">
        <name>heme</name>
        <dbReference type="ChEBI" id="CHEBI:30413"/>
    </cofactor>
</comment>
<organism evidence="9 10">
    <name type="scientific">Plectus sambesii</name>
    <dbReference type="NCBI Taxonomy" id="2011161"/>
    <lineage>
        <taxon>Eukaryota</taxon>
        <taxon>Metazoa</taxon>
        <taxon>Ecdysozoa</taxon>
        <taxon>Nematoda</taxon>
        <taxon>Chromadorea</taxon>
        <taxon>Plectida</taxon>
        <taxon>Plectina</taxon>
        <taxon>Plectoidea</taxon>
        <taxon>Plectidae</taxon>
        <taxon>Plectus</taxon>
    </lineage>
</organism>
<dbReference type="InterPro" id="IPR017972">
    <property type="entry name" value="Cyt_P450_CS"/>
</dbReference>
<comment type="similarity">
    <text evidence="2 8">Belongs to the cytochrome P450 family.</text>
</comment>
<keyword evidence="7 8" id="KW-0349">Heme</keyword>
<evidence type="ECO:0000256" key="3">
    <source>
        <dbReference type="ARBA" id="ARBA00022723"/>
    </source>
</evidence>
<reference evidence="10" key="1">
    <citation type="submission" date="2022-11" db="UniProtKB">
        <authorList>
            <consortium name="WormBaseParasite"/>
        </authorList>
    </citation>
    <scope>IDENTIFICATION</scope>
</reference>
<evidence type="ECO:0000313" key="9">
    <source>
        <dbReference type="Proteomes" id="UP000887566"/>
    </source>
</evidence>
<evidence type="ECO:0000256" key="5">
    <source>
        <dbReference type="ARBA" id="ARBA00023004"/>
    </source>
</evidence>
<evidence type="ECO:0000256" key="4">
    <source>
        <dbReference type="ARBA" id="ARBA00023002"/>
    </source>
</evidence>